<dbReference type="CDD" id="cd00833">
    <property type="entry name" value="PKS"/>
    <property type="match status" value="1"/>
</dbReference>
<dbReference type="InterPro" id="IPR001227">
    <property type="entry name" value="Ac_transferase_dom_sf"/>
</dbReference>
<dbReference type="PANTHER" id="PTHR43775">
    <property type="entry name" value="FATTY ACID SYNTHASE"/>
    <property type="match status" value="1"/>
</dbReference>
<evidence type="ECO:0000313" key="7">
    <source>
        <dbReference type="EMBL" id="GAA4966666.1"/>
    </source>
</evidence>
<sequence length="1682" mass="174538">MTADRARRTGGPRPTDAAIVGIGAVFPGAPDAPAFWANVAKGVDAITDVPPHRWDPDVYFAPGAATGPVHADRFYCRKGGFVDEYAAFEPTRFGIMPSAVDGAEPDQLLALRTAAEALADAGGEDRLADRSRVGVVFGRGGYMGVATARLDQRVRTAHQLVAVLRDVAPEFDEERLTAVRTAFQAALGPEQPDASIGLVPSFTASRIANRLDLGGPAYTVDAACATSLLAVDHAVAELASGRCDAVIAGAVHHCHIATLWSVFTQLRALSPAMRIRPFDRSADGTLISEGTGAVVLKRLADAERDGDRIYAVVRGVGISSDGRAASLMSPLADGQVRALDRAWTAAGLDPRAPDALGLLEAHGTGTPVGDGIELETLARVFGPPTGRPDVVVGSVKSNIGHAMQAAGMAGLLKAVYAVHHAVLPPTLHVDAPHPALARTRMRVTDAAEPWDAPVRRAGIDAFGFGGVNAHVVVEQPPAGRAAALPTGAGRLGDASETAASMVSEAAGAPLAAVPVLRLAADSTAALALRLTEYADSAARSDRPEGPPDPGRGACRLALLNPTPKRIDLARRVLARGEPWRGRSDLWFTPRPLLGPHAARPGTVAFLFPGLEPGLQPELDDVADAFGLPLPSGLGTDDIVGRALDALGAGRLLTAALGRLGIRPAVLAGHSVGEWTAMVVAGMYPDSALDVFLGSLGPGSVAVPDLVYAAVACGAPRASAACAAVGGVVVSHENCPHQCVVCGPEDAVARVLERLRGEGVLGQEMPFRSGFHTPMWEPYVAQVRAAFDKLPLRTGRVPVWSATTVAPFPEKPGAVRELTIRHLLEPVRFGALAERLHDTGVRAFVQVGAGSLGGFVDDALPGADILTVSAHGTRRPGLAGIAAVAAALWTEGYEAAPTSAATTAAGKSRADAGTATGPGPASSIAAAVAAQPGSAASRRRPVPAVRLNLGSPLIRLDPTALATAAGPSAAVRPGTVPTLAAPGPAGPHPAAPRRGTGHPGTGSTRTPPVPLVDAASAPTGPRTRTGPSSAVPSGAADLGNPVLAAFAAILNEAGDAATRARQAWANRAPAPPHPHPHPHPQTVPPTEALRPPTVVATQSGQGVSRPTAPAMHPRASGPAAAAPHGPNTPAPQAPSRPTGPTTPTPGPAAPAHRSAANHPMPRLTRRQEFSLRTLPYVADHCIYEQHDRWPDASDRFPVVPMTTLLHLAGEAARALVPGRVVTGYQDVRALRWLPVAPPTDAEVTAARLDADRVQVSISGYTTTVVVLGTRPRPPEPGDDTPLTGEGPAPVRAADLYAGRWMFHGPGFAGVDEITAIADDGIRGVLRCLPAPGALLDAAGQLLGHWMQVKLPTDRLVFPVSVDHVHLYGPPPAPGDRLAATARIRDVTATTVRGDVELRGSVDGLLRARLTGWTYRRFAADERVWPMKFTPHTTGVGEPQPEGWYLVRTRWPDAASQELVMRRYLDAAERAEFASVPPRARAGWLLGRIAAKDAARGYLWARGEGPMYPAEIHVRNLDGGQPAVSRIPVADDPDLPPSDSPALPHISLAHKDRIAVALAGRGPVGIDVETLADLPDAVARTALTDDERTLLADLADGDPAARTAWLVRFWCAKEAAGKADGTGLAGRPRAWRVVRAGGDTLVLAGPSGGHTVRTRVVADGPDRYVVAWTVPAAAPAPTTPQESP</sequence>
<keyword evidence="4" id="KW-0012">Acyltransferase</keyword>
<feature type="compositionally biased region" description="Polar residues" evidence="5">
    <location>
        <begin position="1094"/>
        <end position="1103"/>
    </location>
</feature>
<dbReference type="Proteomes" id="UP001500466">
    <property type="component" value="Unassembled WGS sequence"/>
</dbReference>
<dbReference type="InterPro" id="IPR008278">
    <property type="entry name" value="4-PPantetheinyl_Trfase_dom"/>
</dbReference>
<dbReference type="InterPro" id="IPR042104">
    <property type="entry name" value="PKS_dehydratase_sf"/>
</dbReference>
<reference evidence="8" key="1">
    <citation type="journal article" date="2019" name="Int. J. Syst. Evol. Microbiol.">
        <title>The Global Catalogue of Microorganisms (GCM) 10K type strain sequencing project: providing services to taxonomists for standard genome sequencing and annotation.</title>
        <authorList>
            <consortium name="The Broad Institute Genomics Platform"/>
            <consortium name="The Broad Institute Genome Sequencing Center for Infectious Disease"/>
            <person name="Wu L."/>
            <person name="Ma J."/>
        </authorList>
    </citation>
    <scope>NUCLEOTIDE SEQUENCE [LARGE SCALE GENOMIC DNA]</scope>
    <source>
        <strain evidence="8">JCM 17986</strain>
    </source>
</reference>
<feature type="compositionally biased region" description="Low complexity" evidence="5">
    <location>
        <begin position="964"/>
        <end position="982"/>
    </location>
</feature>
<comment type="caution">
    <text evidence="7">The sequence shown here is derived from an EMBL/GenBank/DDBJ whole genome shotgun (WGS) entry which is preliminary data.</text>
</comment>
<dbReference type="InterPro" id="IPR016039">
    <property type="entry name" value="Thiolase-like"/>
</dbReference>
<dbReference type="EMBL" id="BAABHS010000011">
    <property type="protein sequence ID" value="GAA4966666.1"/>
    <property type="molecule type" value="Genomic_DNA"/>
</dbReference>
<dbReference type="SUPFAM" id="SSF52151">
    <property type="entry name" value="FabD/lysophospholipase-like"/>
    <property type="match status" value="1"/>
</dbReference>
<proteinExistence type="predicted"/>
<dbReference type="InterPro" id="IPR037143">
    <property type="entry name" value="4-PPantetheinyl_Trfase_dom_sf"/>
</dbReference>
<keyword evidence="2" id="KW-0597">Phosphoprotein</keyword>
<dbReference type="InterPro" id="IPR032821">
    <property type="entry name" value="PKS_assoc"/>
</dbReference>
<evidence type="ECO:0000313" key="8">
    <source>
        <dbReference type="Proteomes" id="UP001500466"/>
    </source>
</evidence>
<dbReference type="InterPro" id="IPR050091">
    <property type="entry name" value="PKS_NRPS_Biosynth_Enz"/>
</dbReference>
<organism evidence="7 8">
    <name type="scientific">Yinghuangia aomiensis</name>
    <dbReference type="NCBI Taxonomy" id="676205"/>
    <lineage>
        <taxon>Bacteria</taxon>
        <taxon>Bacillati</taxon>
        <taxon>Actinomycetota</taxon>
        <taxon>Actinomycetes</taxon>
        <taxon>Kitasatosporales</taxon>
        <taxon>Streptomycetaceae</taxon>
        <taxon>Yinghuangia</taxon>
    </lineage>
</organism>
<dbReference type="Gene3D" id="3.90.470.20">
    <property type="entry name" value="4'-phosphopantetheinyl transferase domain"/>
    <property type="match status" value="2"/>
</dbReference>
<keyword evidence="3" id="KW-0808">Transferase</keyword>
<name>A0ABP9HBR2_9ACTN</name>
<gene>
    <name evidence="7" type="ORF">GCM10023205_34140</name>
</gene>
<dbReference type="InterPro" id="IPR020841">
    <property type="entry name" value="PKS_Beta-ketoAc_synthase_dom"/>
</dbReference>
<dbReference type="Pfam" id="PF01648">
    <property type="entry name" value="ACPS"/>
    <property type="match status" value="1"/>
</dbReference>
<dbReference type="SUPFAM" id="SSF53901">
    <property type="entry name" value="Thiolase-like"/>
    <property type="match status" value="1"/>
</dbReference>
<keyword evidence="1" id="KW-0596">Phosphopantetheine</keyword>
<feature type="region of interest" description="Disordered" evidence="5">
    <location>
        <begin position="535"/>
        <end position="554"/>
    </location>
</feature>
<dbReference type="Pfam" id="PF02801">
    <property type="entry name" value="Ketoacyl-synt_C"/>
    <property type="match status" value="1"/>
</dbReference>
<evidence type="ECO:0000256" key="1">
    <source>
        <dbReference type="ARBA" id="ARBA00022450"/>
    </source>
</evidence>
<feature type="compositionally biased region" description="Pro residues" evidence="5">
    <location>
        <begin position="1068"/>
        <end position="1082"/>
    </location>
</feature>
<dbReference type="InterPro" id="IPR014031">
    <property type="entry name" value="Ketoacyl_synth_C"/>
</dbReference>
<evidence type="ECO:0000256" key="5">
    <source>
        <dbReference type="SAM" id="MobiDB-lite"/>
    </source>
</evidence>
<dbReference type="SMART" id="SM00827">
    <property type="entry name" value="PKS_AT"/>
    <property type="match status" value="1"/>
</dbReference>
<dbReference type="Pfam" id="PF00109">
    <property type="entry name" value="ketoacyl-synt"/>
    <property type="match status" value="1"/>
</dbReference>
<dbReference type="Gene3D" id="3.40.366.10">
    <property type="entry name" value="Malonyl-Coenzyme A Acyl Carrier Protein, domain 2"/>
    <property type="match status" value="1"/>
</dbReference>
<dbReference type="PANTHER" id="PTHR43775:SF37">
    <property type="entry name" value="SI:DKEY-61P9.11"/>
    <property type="match status" value="1"/>
</dbReference>
<dbReference type="RefSeq" id="WP_345676355.1">
    <property type="nucleotide sequence ID" value="NZ_BAABHS010000011.1"/>
</dbReference>
<dbReference type="InterPro" id="IPR016036">
    <property type="entry name" value="Malonyl_transacylase_ACP-bd"/>
</dbReference>
<dbReference type="InterPro" id="IPR014030">
    <property type="entry name" value="Ketoacyl_synth_N"/>
</dbReference>
<feature type="region of interest" description="Disordered" evidence="5">
    <location>
        <begin position="1266"/>
        <end position="1285"/>
    </location>
</feature>
<dbReference type="PROSITE" id="PS52004">
    <property type="entry name" value="KS3_2"/>
    <property type="match status" value="1"/>
</dbReference>
<feature type="compositionally biased region" description="Low complexity" evidence="5">
    <location>
        <begin position="1109"/>
        <end position="1124"/>
    </location>
</feature>
<dbReference type="Gene3D" id="3.40.47.10">
    <property type="match status" value="1"/>
</dbReference>
<evidence type="ECO:0000259" key="6">
    <source>
        <dbReference type="PROSITE" id="PS52004"/>
    </source>
</evidence>
<feature type="region of interest" description="Disordered" evidence="5">
    <location>
        <begin position="1065"/>
        <end position="1162"/>
    </location>
</feature>
<dbReference type="InterPro" id="IPR014043">
    <property type="entry name" value="Acyl_transferase_dom"/>
</dbReference>
<dbReference type="Gene3D" id="3.10.129.110">
    <property type="entry name" value="Polyketide synthase dehydratase"/>
    <property type="match status" value="1"/>
</dbReference>
<dbReference type="SMART" id="SM00825">
    <property type="entry name" value="PKS_KS"/>
    <property type="match status" value="1"/>
</dbReference>
<dbReference type="InterPro" id="IPR018201">
    <property type="entry name" value="Ketoacyl_synth_AS"/>
</dbReference>
<accession>A0ABP9HBR2</accession>
<feature type="domain" description="Ketosynthase family 3 (KS3)" evidence="6">
    <location>
        <begin position="14"/>
        <end position="475"/>
    </location>
</feature>
<dbReference type="InterPro" id="IPR016035">
    <property type="entry name" value="Acyl_Trfase/lysoPLipase"/>
</dbReference>
<feature type="region of interest" description="Disordered" evidence="5">
    <location>
        <begin position="906"/>
        <end position="925"/>
    </location>
</feature>
<evidence type="ECO:0000256" key="2">
    <source>
        <dbReference type="ARBA" id="ARBA00022553"/>
    </source>
</evidence>
<feature type="region of interest" description="Disordered" evidence="5">
    <location>
        <begin position="964"/>
        <end position="1033"/>
    </location>
</feature>
<dbReference type="SUPFAM" id="SSF55048">
    <property type="entry name" value="Probable ACP-binding domain of malonyl-CoA ACP transacylase"/>
    <property type="match status" value="1"/>
</dbReference>
<keyword evidence="8" id="KW-1185">Reference proteome</keyword>
<evidence type="ECO:0000256" key="4">
    <source>
        <dbReference type="ARBA" id="ARBA00023315"/>
    </source>
</evidence>
<dbReference type="PROSITE" id="PS00606">
    <property type="entry name" value="KS3_1"/>
    <property type="match status" value="1"/>
</dbReference>
<evidence type="ECO:0000256" key="3">
    <source>
        <dbReference type="ARBA" id="ARBA00022679"/>
    </source>
</evidence>
<dbReference type="Pfam" id="PF00698">
    <property type="entry name" value="Acyl_transf_1"/>
    <property type="match status" value="1"/>
</dbReference>
<dbReference type="SUPFAM" id="SSF56214">
    <property type="entry name" value="4'-phosphopantetheinyl transferase"/>
    <property type="match status" value="2"/>
</dbReference>
<protein>
    <recommendedName>
        <fullName evidence="6">Ketosynthase family 3 (KS3) domain-containing protein</fullName>
    </recommendedName>
</protein>
<dbReference type="Pfam" id="PF16197">
    <property type="entry name" value="KAsynt_C_assoc"/>
    <property type="match status" value="1"/>
</dbReference>